<reference evidence="2 3" key="1">
    <citation type="submission" date="2018-06" db="EMBL/GenBank/DDBJ databases">
        <title>Lujinxingia sediminis gen. nov. sp. nov., a new facultative anaerobic member of the class Deltaproteobacteria, and proposal of Lujinxingaceae fam. nov.</title>
        <authorList>
            <person name="Guo L.-Y."/>
            <person name="Li C.-M."/>
            <person name="Wang S."/>
            <person name="Du Z.-J."/>
        </authorList>
    </citation>
    <scope>NUCLEOTIDE SEQUENCE [LARGE SCALE GENOMIC DNA]</scope>
    <source>
        <strain evidence="2 3">FA350</strain>
    </source>
</reference>
<dbReference type="EMBL" id="CP030032">
    <property type="protein sequence ID" value="AWV90857.1"/>
    <property type="molecule type" value="Genomic_DNA"/>
</dbReference>
<dbReference type="SUPFAM" id="SSF52821">
    <property type="entry name" value="Rhodanese/Cell cycle control phosphatase"/>
    <property type="match status" value="1"/>
</dbReference>
<dbReference type="AlphaFoldDB" id="A0A2Z4FPB5"/>
<dbReference type="CDD" id="cd01518">
    <property type="entry name" value="RHOD_YceA"/>
    <property type="match status" value="1"/>
</dbReference>
<dbReference type="RefSeq" id="WP_111336572.1">
    <property type="nucleotide sequence ID" value="NZ_CP030032.1"/>
</dbReference>
<dbReference type="HAMAP" id="MF_00469">
    <property type="entry name" value="TrhO"/>
    <property type="match status" value="1"/>
</dbReference>
<dbReference type="InterPro" id="IPR001763">
    <property type="entry name" value="Rhodanese-like_dom"/>
</dbReference>
<dbReference type="Gene3D" id="3.30.70.100">
    <property type="match status" value="1"/>
</dbReference>
<dbReference type="SMART" id="SM00450">
    <property type="entry name" value="RHOD"/>
    <property type="match status" value="1"/>
</dbReference>
<comment type="similarity">
    <text evidence="1">Belongs to the TrhO family.</text>
</comment>
<organism evidence="2 3">
    <name type="scientific">Bradymonas sediminis</name>
    <dbReference type="NCBI Taxonomy" id="1548548"/>
    <lineage>
        <taxon>Bacteria</taxon>
        <taxon>Deltaproteobacteria</taxon>
        <taxon>Bradymonadales</taxon>
        <taxon>Bradymonadaceae</taxon>
        <taxon>Bradymonas</taxon>
    </lineage>
</organism>
<name>A0A2Z4FPB5_9DELT</name>
<dbReference type="Pfam" id="PF00581">
    <property type="entry name" value="Rhodanese"/>
    <property type="match status" value="1"/>
</dbReference>
<keyword evidence="3" id="KW-1185">Reference proteome</keyword>
<dbReference type="InterPro" id="IPR040503">
    <property type="entry name" value="TRHO_N"/>
</dbReference>
<dbReference type="OrthoDB" id="9778326at2"/>
<evidence type="ECO:0000256" key="1">
    <source>
        <dbReference type="HAMAP-Rule" id="MF_00469"/>
    </source>
</evidence>
<gene>
    <name evidence="1" type="primary">trhO</name>
    <name evidence="2" type="ORF">DN745_16630</name>
</gene>
<dbReference type="PANTHER" id="PTHR43268">
    <property type="entry name" value="THIOSULFATE SULFURTRANSFERASE/RHODANESE-LIKE DOMAIN-CONTAINING PROTEIN 2"/>
    <property type="match status" value="1"/>
</dbReference>
<comment type="function">
    <text evidence="1">Catalyzes oxygen-dependent 5-hydroxyuridine (ho5U) modification at position 34 in tRNAs.</text>
</comment>
<evidence type="ECO:0000313" key="2">
    <source>
        <dbReference type="EMBL" id="AWV90857.1"/>
    </source>
</evidence>
<protein>
    <recommendedName>
        <fullName evidence="1">tRNA uridine(34) hydroxylase</fullName>
        <ecNumber evidence="1">1.14.-.-</ecNumber>
    </recommendedName>
    <alternativeName>
        <fullName evidence="1">tRNA hydroxylation protein O</fullName>
    </alternativeName>
</protein>
<dbReference type="InterPro" id="IPR020936">
    <property type="entry name" value="TrhO"/>
</dbReference>
<keyword evidence="1" id="KW-0819">tRNA processing</keyword>
<dbReference type="EC" id="1.14.-.-" evidence="1"/>
<dbReference type="Proteomes" id="UP000249799">
    <property type="component" value="Chromosome"/>
</dbReference>
<sequence length="277" mass="30765">MSSENPLAVRNIGFYKFVAVAEPEAFRQRLEDLCNAHALKGTIIVATEGINAMLAGAPAACDAFVAALDTLHDLADLSGLEIKTSDSEESPFKKMKVKIKPEIVTMRVGELDPSAPNAPHLAPETFRDWLRSGESMVVIDTRNDYEYELGTFRGALNPNTRSFHEFPDYLRAHQEELNAQKVVMFCTGGIRCEKATRWMLQNDFDEVYQLDGGVLNYFARVDDADKDWEGDLFIFDERVALDTKLNETPATLCRECGSPIARDQQACVCEAASTQAG</sequence>
<dbReference type="PANTHER" id="PTHR43268:SF3">
    <property type="entry name" value="RHODANESE-LIKE DOMAIN-CONTAINING PROTEIN 7-RELATED"/>
    <property type="match status" value="1"/>
</dbReference>
<evidence type="ECO:0000313" key="3">
    <source>
        <dbReference type="Proteomes" id="UP000249799"/>
    </source>
</evidence>
<dbReference type="GO" id="GO:0006400">
    <property type="term" value="P:tRNA modification"/>
    <property type="evidence" value="ECO:0007669"/>
    <property type="project" value="UniProtKB-UniRule"/>
</dbReference>
<keyword evidence="1" id="KW-0560">Oxidoreductase</keyword>
<dbReference type="PROSITE" id="PS50206">
    <property type="entry name" value="RHODANESE_3"/>
    <property type="match status" value="1"/>
</dbReference>
<proteinExistence type="inferred from homology"/>
<dbReference type="InterPro" id="IPR036873">
    <property type="entry name" value="Rhodanese-like_dom_sf"/>
</dbReference>
<dbReference type="Pfam" id="PF17773">
    <property type="entry name" value="UPF0176_N"/>
    <property type="match status" value="1"/>
</dbReference>
<dbReference type="GO" id="GO:0016705">
    <property type="term" value="F:oxidoreductase activity, acting on paired donors, with incorporation or reduction of molecular oxygen"/>
    <property type="evidence" value="ECO:0007669"/>
    <property type="project" value="UniProtKB-UniRule"/>
</dbReference>
<comment type="catalytic activity">
    <reaction evidence="1">
        <text>uridine(34) in tRNA + AH2 + O2 = 5-hydroxyuridine(34) in tRNA + A + H2O</text>
        <dbReference type="Rhea" id="RHEA:64224"/>
        <dbReference type="Rhea" id="RHEA-COMP:11727"/>
        <dbReference type="Rhea" id="RHEA-COMP:13381"/>
        <dbReference type="ChEBI" id="CHEBI:13193"/>
        <dbReference type="ChEBI" id="CHEBI:15377"/>
        <dbReference type="ChEBI" id="CHEBI:15379"/>
        <dbReference type="ChEBI" id="CHEBI:17499"/>
        <dbReference type="ChEBI" id="CHEBI:65315"/>
        <dbReference type="ChEBI" id="CHEBI:136877"/>
    </reaction>
</comment>
<accession>A0A2Z4FPB5</accession>
<dbReference type="KEGG" id="bsed:DN745_16630"/>
<dbReference type="Gene3D" id="3.40.250.10">
    <property type="entry name" value="Rhodanese-like domain"/>
    <property type="match status" value="1"/>
</dbReference>